<organism evidence="2 3">
    <name type="scientific">Mauremys mutica</name>
    <name type="common">yellowpond turtle</name>
    <dbReference type="NCBI Taxonomy" id="74926"/>
    <lineage>
        <taxon>Eukaryota</taxon>
        <taxon>Metazoa</taxon>
        <taxon>Chordata</taxon>
        <taxon>Craniata</taxon>
        <taxon>Vertebrata</taxon>
        <taxon>Euteleostomi</taxon>
        <taxon>Archelosauria</taxon>
        <taxon>Testudinata</taxon>
        <taxon>Testudines</taxon>
        <taxon>Cryptodira</taxon>
        <taxon>Durocryptodira</taxon>
        <taxon>Testudinoidea</taxon>
        <taxon>Geoemydidae</taxon>
        <taxon>Geoemydinae</taxon>
        <taxon>Mauremys</taxon>
    </lineage>
</organism>
<dbReference type="Proteomes" id="UP000827986">
    <property type="component" value="Unassembled WGS sequence"/>
</dbReference>
<dbReference type="AlphaFoldDB" id="A0A9D3XT23"/>
<dbReference type="EMBL" id="JAHDVG010000463">
    <property type="protein sequence ID" value="KAH1185651.1"/>
    <property type="molecule type" value="Genomic_DNA"/>
</dbReference>
<feature type="region of interest" description="Disordered" evidence="1">
    <location>
        <begin position="1"/>
        <end position="36"/>
    </location>
</feature>
<evidence type="ECO:0000313" key="2">
    <source>
        <dbReference type="EMBL" id="KAH1185651.1"/>
    </source>
</evidence>
<evidence type="ECO:0000256" key="1">
    <source>
        <dbReference type="SAM" id="MobiDB-lite"/>
    </source>
</evidence>
<accession>A0A9D3XT23</accession>
<evidence type="ECO:0000313" key="3">
    <source>
        <dbReference type="Proteomes" id="UP000827986"/>
    </source>
</evidence>
<protein>
    <submittedName>
        <fullName evidence="2">Uncharacterized protein</fullName>
    </submittedName>
</protein>
<comment type="caution">
    <text evidence="2">The sequence shown here is derived from an EMBL/GenBank/DDBJ whole genome shotgun (WGS) entry which is preliminary data.</text>
</comment>
<feature type="region of interest" description="Disordered" evidence="1">
    <location>
        <begin position="64"/>
        <end position="103"/>
    </location>
</feature>
<reference evidence="2" key="1">
    <citation type="submission" date="2021-09" db="EMBL/GenBank/DDBJ databases">
        <title>The genome of Mauremys mutica provides insights into the evolution of semi-aquatic lifestyle.</title>
        <authorList>
            <person name="Gong S."/>
            <person name="Gao Y."/>
        </authorList>
    </citation>
    <scope>NUCLEOTIDE SEQUENCE</scope>
    <source>
        <strain evidence="2">MM-2020</strain>
        <tissue evidence="2">Muscle</tissue>
    </source>
</reference>
<keyword evidence="3" id="KW-1185">Reference proteome</keyword>
<sequence>AAHAKESMFPPRGASGVRLSQGKARAGRGQGAAPVAGQRHSVFPVGICHLLGWAKGLRKRPKLTPSLQCPPTWTPPPSRAARAPGRGLKKCQGARTKMPPALA</sequence>
<feature type="non-terminal residue" evidence="2">
    <location>
        <position position="1"/>
    </location>
</feature>
<gene>
    <name evidence="2" type="ORF">KIL84_018400</name>
</gene>
<name>A0A9D3XT23_9SAUR</name>
<proteinExistence type="predicted"/>